<organism evidence="3">
    <name type="scientific">Phenylobacterium glaciei</name>
    <dbReference type="NCBI Taxonomy" id="2803784"/>
    <lineage>
        <taxon>Bacteria</taxon>
        <taxon>Pseudomonadati</taxon>
        <taxon>Pseudomonadota</taxon>
        <taxon>Alphaproteobacteria</taxon>
        <taxon>Caulobacterales</taxon>
        <taxon>Caulobacteraceae</taxon>
        <taxon>Phenylobacterium</taxon>
    </lineage>
</organism>
<accession>A0A974S724</accession>
<feature type="compositionally biased region" description="Gly residues" evidence="1">
    <location>
        <begin position="90"/>
        <end position="101"/>
    </location>
</feature>
<dbReference type="AlphaFoldDB" id="A0A974S724"/>
<reference evidence="3" key="1">
    <citation type="submission" date="2021-01" db="EMBL/GenBank/DDBJ databases">
        <title>Genome sequence of Phenylobacterium sp. 20VBR1 isolated from a valley glaceir, Ny-Alesund, Svalbard.</title>
        <authorList>
            <person name="Thomas F.A."/>
            <person name="Krishnan K.P."/>
            <person name="Sinha R.K."/>
        </authorList>
    </citation>
    <scope>NUCLEOTIDE SEQUENCE</scope>
    <source>
        <strain evidence="3">20VBR1</strain>
    </source>
</reference>
<name>A0A974S724_9CAUL</name>
<dbReference type="Pfam" id="PF25967">
    <property type="entry name" value="RND-MFP_C"/>
    <property type="match status" value="1"/>
</dbReference>
<dbReference type="PANTHER" id="PTHR30469">
    <property type="entry name" value="MULTIDRUG RESISTANCE PROTEIN MDTA"/>
    <property type="match status" value="1"/>
</dbReference>
<evidence type="ECO:0000256" key="1">
    <source>
        <dbReference type="SAM" id="MobiDB-lite"/>
    </source>
</evidence>
<dbReference type="Gene3D" id="2.40.420.20">
    <property type="match status" value="1"/>
</dbReference>
<evidence type="ECO:0000313" key="3">
    <source>
        <dbReference type="EMBL" id="QQZ49130.1"/>
    </source>
</evidence>
<dbReference type="GO" id="GO:0015562">
    <property type="term" value="F:efflux transmembrane transporter activity"/>
    <property type="evidence" value="ECO:0007669"/>
    <property type="project" value="TreeGrafter"/>
</dbReference>
<gene>
    <name evidence="3" type="ORF">JKL49_18520</name>
</gene>
<dbReference type="PANTHER" id="PTHR30469:SF16">
    <property type="entry name" value="HAE1 FAMILY EFFLUX PUMP MFP COMPONENT"/>
    <property type="match status" value="1"/>
</dbReference>
<protein>
    <recommendedName>
        <fullName evidence="2">Multidrug resistance protein MdtA-like C-terminal permuted SH3 domain-containing protein</fullName>
    </recommendedName>
</protein>
<evidence type="ECO:0000259" key="2">
    <source>
        <dbReference type="Pfam" id="PF25967"/>
    </source>
</evidence>
<sequence>MMMRVAVAQGSRQGLSAPESAVSVQGDNAFVYVLAKQGGKTVAEQRPVVTGVRQNGFVELKDGVTTGDRIVGDGLNKIQPNQPVKPLGARGPGGKPQGAGGAARRPAA</sequence>
<feature type="region of interest" description="Disordered" evidence="1">
    <location>
        <begin position="69"/>
        <end position="108"/>
    </location>
</feature>
<dbReference type="EMBL" id="CP068570">
    <property type="protein sequence ID" value="QQZ49130.1"/>
    <property type="molecule type" value="Genomic_DNA"/>
</dbReference>
<proteinExistence type="predicted"/>
<feature type="domain" description="Multidrug resistance protein MdtA-like C-terminal permuted SH3" evidence="2">
    <location>
        <begin position="17"/>
        <end position="76"/>
    </location>
</feature>
<dbReference type="GO" id="GO:1990281">
    <property type="term" value="C:efflux pump complex"/>
    <property type="evidence" value="ECO:0007669"/>
    <property type="project" value="TreeGrafter"/>
</dbReference>
<feature type="region of interest" description="Disordered" evidence="1">
    <location>
        <begin position="1"/>
        <end position="20"/>
    </location>
</feature>
<dbReference type="InterPro" id="IPR058627">
    <property type="entry name" value="MdtA-like_C"/>
</dbReference>